<evidence type="ECO:0000313" key="1">
    <source>
        <dbReference type="EMBL" id="EFB91828.1"/>
    </source>
</evidence>
<gene>
    <name evidence="1" type="ORF">HMPREF7215_1426</name>
</gene>
<dbReference type="Pfam" id="PF02596">
    <property type="entry name" value="DUF169"/>
    <property type="match status" value="1"/>
</dbReference>
<dbReference type="RefSeq" id="WP_009163733.1">
    <property type="nucleotide sequence ID" value="NZ_ADFP01000015.1"/>
</dbReference>
<dbReference type="EMBL" id="ADFP01000015">
    <property type="protein sequence ID" value="EFB91828.1"/>
    <property type="molecule type" value="Genomic_DNA"/>
</dbReference>
<proteinExistence type="predicted"/>
<dbReference type="PANTHER" id="PTHR37954">
    <property type="entry name" value="BLL4979 PROTEIN"/>
    <property type="match status" value="1"/>
</dbReference>
<comment type="caution">
    <text evidence="1">The sequence shown here is derived from an EMBL/GenBank/DDBJ whole genome shotgun (WGS) entry which is preliminary data.</text>
</comment>
<dbReference type="PANTHER" id="PTHR37954:SF3">
    <property type="entry name" value="DUF169 DOMAIN-CONTAINING PROTEIN"/>
    <property type="match status" value="1"/>
</dbReference>
<reference evidence="1 2" key="1">
    <citation type="submission" date="2009-12" db="EMBL/GenBank/DDBJ databases">
        <authorList>
            <person name="Shrivastava S."/>
            <person name="Madupu R."/>
            <person name="Durkin A.S."/>
            <person name="Torralba M."/>
            <person name="Methe B."/>
            <person name="Sutton G.G."/>
            <person name="Strausberg R.L."/>
            <person name="Nelson K.E."/>
        </authorList>
    </citation>
    <scope>NUCLEOTIDE SEQUENCE [LARGE SCALE GENOMIC DNA]</scope>
    <source>
        <strain evidence="1 2">W5455</strain>
    </source>
</reference>
<evidence type="ECO:0000313" key="2">
    <source>
        <dbReference type="Proteomes" id="UP000006462"/>
    </source>
</evidence>
<evidence type="ECO:0008006" key="3">
    <source>
        <dbReference type="Google" id="ProtNLM"/>
    </source>
</evidence>
<dbReference type="GeneID" id="90985124"/>
<organism evidence="1 2">
    <name type="scientific">Pyramidobacter piscolens W5455</name>
    <dbReference type="NCBI Taxonomy" id="352165"/>
    <lineage>
        <taxon>Bacteria</taxon>
        <taxon>Thermotogati</taxon>
        <taxon>Synergistota</taxon>
        <taxon>Synergistia</taxon>
        <taxon>Synergistales</taxon>
        <taxon>Dethiosulfovibrionaceae</taxon>
        <taxon>Pyramidobacter</taxon>
    </lineage>
</organism>
<keyword evidence="2" id="KW-1185">Reference proteome</keyword>
<sequence length="259" mass="29100">MRQEWLDSIATLSCVLDLKRCPVGIRVIKTEEECSSFEGLALKAPINYCQMIVAASRGHVIKACSESFKCRSGARALGIDKSDPKNAHGENWDRLGLYKGADLCREIRESLCYSQENAYGLLIGALHLMPVESDVVMIAANPFNVMRIVQGYAYHYGMLKNVNMIGNQAICLECTARPYVLKDMNVSVLCIGTRHRAGWQDDEMAVGIPQAQFIDVVDGILSTLNQMESDRNKQIIQAKFEKAGIPYPIRFHYNYYMEC</sequence>
<name>A0ABP2HWY1_9BACT</name>
<dbReference type="Proteomes" id="UP000006462">
    <property type="component" value="Unassembled WGS sequence"/>
</dbReference>
<protein>
    <recommendedName>
        <fullName evidence="3">DUF169 domain-containing protein</fullName>
    </recommendedName>
</protein>
<accession>A0ABP2HWY1</accession>
<dbReference type="InterPro" id="IPR003748">
    <property type="entry name" value="DUF169"/>
</dbReference>